<evidence type="ECO:0000256" key="8">
    <source>
        <dbReference type="ARBA" id="ARBA00023170"/>
    </source>
</evidence>
<keyword evidence="5 11" id="KW-1133">Transmembrane helix</keyword>
<sequence length="213" mass="24208">MSSFYTLNCCTGKYDYHKTLNGCSISEDEHGHTAKTSLFIVAFVIPCVIIIYCYARIFSVVRNSELRMKEHSQKTVPSLSSPNAPATKESKRKRNEWRITKMVLAIFLSFVVCYLPITIVKVVDKRVDNIHLHLISYIMLYLSACINPIIYVIMNKQYRKAYGHVIVCKPASVFQTSSAKPKEELPSKTLMSQVSVSMIPMNAIDHQKVNYGS</sequence>
<dbReference type="PRINTS" id="PR00237">
    <property type="entry name" value="GPCRRHODOPSN"/>
</dbReference>
<accession>A0AAN9Y8E5</accession>
<evidence type="ECO:0000256" key="5">
    <source>
        <dbReference type="ARBA" id="ARBA00022989"/>
    </source>
</evidence>
<comment type="similarity">
    <text evidence="2">Belongs to the G-protein coupled receptor 1 family.</text>
</comment>
<dbReference type="Proteomes" id="UP001367676">
    <property type="component" value="Unassembled WGS sequence"/>
</dbReference>
<keyword evidence="3" id="KW-1003">Cell membrane</keyword>
<evidence type="ECO:0000256" key="2">
    <source>
        <dbReference type="ARBA" id="ARBA00010663"/>
    </source>
</evidence>
<dbReference type="GO" id="GO:0004930">
    <property type="term" value="F:G protein-coupled receptor activity"/>
    <property type="evidence" value="ECO:0007669"/>
    <property type="project" value="UniProtKB-KW"/>
</dbReference>
<keyword evidence="6" id="KW-0297">G-protein coupled receptor</keyword>
<comment type="subcellular location">
    <subcellularLocation>
        <location evidence="1">Cell membrane</location>
        <topology evidence="1">Multi-pass membrane protein</topology>
    </subcellularLocation>
</comment>
<keyword evidence="4 11" id="KW-0812">Transmembrane</keyword>
<evidence type="ECO:0000313" key="13">
    <source>
        <dbReference type="EMBL" id="KAK7601592.1"/>
    </source>
</evidence>
<feature type="transmembrane region" description="Helical" evidence="11">
    <location>
        <begin position="38"/>
        <end position="59"/>
    </location>
</feature>
<dbReference type="PROSITE" id="PS50262">
    <property type="entry name" value="G_PROTEIN_RECEP_F1_2"/>
    <property type="match status" value="1"/>
</dbReference>
<feature type="transmembrane region" description="Helical" evidence="11">
    <location>
        <begin position="134"/>
        <end position="154"/>
    </location>
</feature>
<dbReference type="InterPro" id="IPR017452">
    <property type="entry name" value="GPCR_Rhodpsn_7TM"/>
</dbReference>
<feature type="domain" description="G-protein coupled receptors family 1 profile" evidence="12">
    <location>
        <begin position="1"/>
        <end position="151"/>
    </location>
</feature>
<feature type="compositionally biased region" description="Polar residues" evidence="10">
    <location>
        <begin position="74"/>
        <end position="84"/>
    </location>
</feature>
<evidence type="ECO:0000256" key="9">
    <source>
        <dbReference type="ARBA" id="ARBA00023224"/>
    </source>
</evidence>
<protein>
    <recommendedName>
        <fullName evidence="12">G-protein coupled receptors family 1 profile domain-containing protein</fullName>
    </recommendedName>
</protein>
<evidence type="ECO:0000256" key="4">
    <source>
        <dbReference type="ARBA" id="ARBA00022692"/>
    </source>
</evidence>
<feature type="region of interest" description="Disordered" evidence="10">
    <location>
        <begin position="72"/>
        <end position="92"/>
    </location>
</feature>
<name>A0AAN9Y8E5_9HEMI</name>
<evidence type="ECO:0000256" key="3">
    <source>
        <dbReference type="ARBA" id="ARBA00022475"/>
    </source>
</evidence>
<feature type="transmembrane region" description="Helical" evidence="11">
    <location>
        <begin position="102"/>
        <end position="122"/>
    </location>
</feature>
<evidence type="ECO:0000256" key="6">
    <source>
        <dbReference type="ARBA" id="ARBA00023040"/>
    </source>
</evidence>
<dbReference type="Gene3D" id="1.20.1070.10">
    <property type="entry name" value="Rhodopsin 7-helix transmembrane proteins"/>
    <property type="match status" value="1"/>
</dbReference>
<dbReference type="PANTHER" id="PTHR24228:SF63">
    <property type="entry name" value="G-PROTEIN COUPLED RECEPTOR MOODY"/>
    <property type="match status" value="1"/>
</dbReference>
<proteinExistence type="inferred from homology"/>
<comment type="caution">
    <text evidence="13">The sequence shown here is derived from an EMBL/GenBank/DDBJ whole genome shotgun (WGS) entry which is preliminary data.</text>
</comment>
<evidence type="ECO:0000259" key="12">
    <source>
        <dbReference type="PROSITE" id="PS50262"/>
    </source>
</evidence>
<evidence type="ECO:0000256" key="10">
    <source>
        <dbReference type="SAM" id="MobiDB-lite"/>
    </source>
</evidence>
<keyword evidence="9" id="KW-0807">Transducer</keyword>
<dbReference type="EMBL" id="JBBCAQ010000010">
    <property type="protein sequence ID" value="KAK7601592.1"/>
    <property type="molecule type" value="Genomic_DNA"/>
</dbReference>
<gene>
    <name evidence="13" type="ORF">V9T40_009033</name>
</gene>
<dbReference type="InterPro" id="IPR000276">
    <property type="entry name" value="GPCR_Rhodpsn"/>
</dbReference>
<organism evidence="13 14">
    <name type="scientific">Parthenolecanium corni</name>
    <dbReference type="NCBI Taxonomy" id="536013"/>
    <lineage>
        <taxon>Eukaryota</taxon>
        <taxon>Metazoa</taxon>
        <taxon>Ecdysozoa</taxon>
        <taxon>Arthropoda</taxon>
        <taxon>Hexapoda</taxon>
        <taxon>Insecta</taxon>
        <taxon>Pterygota</taxon>
        <taxon>Neoptera</taxon>
        <taxon>Paraneoptera</taxon>
        <taxon>Hemiptera</taxon>
        <taxon>Sternorrhyncha</taxon>
        <taxon>Coccoidea</taxon>
        <taxon>Coccidae</taxon>
        <taxon>Parthenolecanium</taxon>
    </lineage>
</organism>
<keyword evidence="14" id="KW-1185">Reference proteome</keyword>
<evidence type="ECO:0000256" key="1">
    <source>
        <dbReference type="ARBA" id="ARBA00004651"/>
    </source>
</evidence>
<evidence type="ECO:0000313" key="14">
    <source>
        <dbReference type="Proteomes" id="UP001367676"/>
    </source>
</evidence>
<evidence type="ECO:0000256" key="7">
    <source>
        <dbReference type="ARBA" id="ARBA00023136"/>
    </source>
</evidence>
<dbReference type="Pfam" id="PF00001">
    <property type="entry name" value="7tm_1"/>
    <property type="match status" value="1"/>
</dbReference>
<dbReference type="AlphaFoldDB" id="A0AAN9Y8E5"/>
<evidence type="ECO:0000256" key="11">
    <source>
        <dbReference type="SAM" id="Phobius"/>
    </source>
</evidence>
<dbReference type="SUPFAM" id="SSF81321">
    <property type="entry name" value="Family A G protein-coupled receptor-like"/>
    <property type="match status" value="1"/>
</dbReference>
<keyword evidence="7 11" id="KW-0472">Membrane</keyword>
<dbReference type="GO" id="GO:0005886">
    <property type="term" value="C:plasma membrane"/>
    <property type="evidence" value="ECO:0007669"/>
    <property type="project" value="UniProtKB-SubCell"/>
</dbReference>
<reference evidence="13 14" key="1">
    <citation type="submission" date="2024-03" db="EMBL/GenBank/DDBJ databases">
        <title>Adaptation during the transition from Ophiocordyceps entomopathogen to insect associate is accompanied by gene loss and intensified selection.</title>
        <authorList>
            <person name="Ward C.M."/>
            <person name="Onetto C.A."/>
            <person name="Borneman A.R."/>
        </authorList>
    </citation>
    <scope>NUCLEOTIDE SEQUENCE [LARGE SCALE GENOMIC DNA]</scope>
    <source>
        <strain evidence="13">AWRI1</strain>
        <tissue evidence="13">Single Adult Female</tissue>
    </source>
</reference>
<dbReference type="PANTHER" id="PTHR24228">
    <property type="entry name" value="B2 BRADYKININ RECEPTOR/ANGIOTENSIN II RECEPTOR"/>
    <property type="match status" value="1"/>
</dbReference>
<keyword evidence="8" id="KW-0675">Receptor</keyword>